<proteinExistence type="inferred from homology"/>
<accession>A0A317WRK3</accession>
<evidence type="ECO:0000313" key="8">
    <source>
        <dbReference type="EMBL" id="PWY86800.1"/>
    </source>
</evidence>
<dbReference type="STRING" id="1448321.A0A317WRK3"/>
<evidence type="ECO:0000256" key="7">
    <source>
        <dbReference type="SAM" id="Phobius"/>
    </source>
</evidence>
<feature type="transmembrane region" description="Helical" evidence="7">
    <location>
        <begin position="212"/>
        <end position="234"/>
    </location>
</feature>
<sequence>MTTTHNKSSTNNPVPAAPSSTDDSIDPIDSSTIDYASYGVSHVESSNADYGSFGPLAHVDTAQTQLPAFGGELQPGLWRPPKRRMANPAPLGLCGFALTTFLLGTINMQTRGITVPNIIVGPAMAYGGLVQLLAGMWEMAAGNTFGATALSSYGGFWISLAMIFIPGGFNIQAALIKADNGSSVMFYDSFGLFLMGWFIFTFILWICTLKSTFAFSILFFLVDVALLLLAIGYLHRDGQDAPNERVIKAGGLFALLGAFDAWYIALAGLLDDSNSFFLIPVFHFPWSEKGRESRRQMELEKQASGV</sequence>
<dbReference type="PROSITE" id="PS01114">
    <property type="entry name" value="GPR1_FUN34_YAAH"/>
    <property type="match status" value="1"/>
</dbReference>
<dbReference type="RefSeq" id="XP_025401032.1">
    <property type="nucleotide sequence ID" value="XM_025545265.1"/>
</dbReference>
<feature type="transmembrane region" description="Helical" evidence="7">
    <location>
        <begin position="118"/>
        <end position="137"/>
    </location>
</feature>
<dbReference type="AlphaFoldDB" id="A0A317WRK3"/>
<evidence type="ECO:0000256" key="6">
    <source>
        <dbReference type="SAM" id="MobiDB-lite"/>
    </source>
</evidence>
<evidence type="ECO:0000256" key="5">
    <source>
        <dbReference type="ARBA" id="ARBA00023136"/>
    </source>
</evidence>
<keyword evidence="4 7" id="KW-1133">Transmembrane helix</keyword>
<dbReference type="EMBL" id="MSFL01000007">
    <property type="protein sequence ID" value="PWY86800.1"/>
    <property type="molecule type" value="Genomic_DNA"/>
</dbReference>
<evidence type="ECO:0000256" key="1">
    <source>
        <dbReference type="ARBA" id="ARBA00004141"/>
    </source>
</evidence>
<organism evidence="8 9">
    <name type="scientific">Aspergillus heteromorphus CBS 117.55</name>
    <dbReference type="NCBI Taxonomy" id="1448321"/>
    <lineage>
        <taxon>Eukaryota</taxon>
        <taxon>Fungi</taxon>
        <taxon>Dikarya</taxon>
        <taxon>Ascomycota</taxon>
        <taxon>Pezizomycotina</taxon>
        <taxon>Eurotiomycetes</taxon>
        <taxon>Eurotiomycetidae</taxon>
        <taxon>Eurotiales</taxon>
        <taxon>Aspergillaceae</taxon>
        <taxon>Aspergillus</taxon>
        <taxon>Aspergillus subgen. Circumdati</taxon>
    </lineage>
</organism>
<dbReference type="OrthoDB" id="3648309at2759"/>
<feature type="region of interest" description="Disordered" evidence="6">
    <location>
        <begin position="1"/>
        <end position="26"/>
    </location>
</feature>
<dbReference type="PANTHER" id="PTHR31123">
    <property type="entry name" value="ACCUMULATION OF DYADS PROTEIN 2-RELATED"/>
    <property type="match status" value="1"/>
</dbReference>
<dbReference type="Pfam" id="PF01184">
    <property type="entry name" value="Gpr1_Fun34_YaaH"/>
    <property type="match status" value="1"/>
</dbReference>
<protein>
    <recommendedName>
        <fullName evidence="10">GPR/FUN34 family protein</fullName>
    </recommendedName>
</protein>
<evidence type="ECO:0000256" key="4">
    <source>
        <dbReference type="ARBA" id="ARBA00022989"/>
    </source>
</evidence>
<dbReference type="InterPro" id="IPR051633">
    <property type="entry name" value="AceTr"/>
</dbReference>
<dbReference type="VEuPathDB" id="FungiDB:BO70DRAFT_378440"/>
<evidence type="ECO:0008006" key="10">
    <source>
        <dbReference type="Google" id="ProtNLM"/>
    </source>
</evidence>
<dbReference type="GO" id="GO:0005886">
    <property type="term" value="C:plasma membrane"/>
    <property type="evidence" value="ECO:0007669"/>
    <property type="project" value="TreeGrafter"/>
</dbReference>
<evidence type="ECO:0000313" key="9">
    <source>
        <dbReference type="Proteomes" id="UP000247233"/>
    </source>
</evidence>
<keyword evidence="9" id="KW-1185">Reference proteome</keyword>
<gene>
    <name evidence="8" type="ORF">BO70DRAFT_378440</name>
</gene>
<name>A0A317WRK3_9EURO</name>
<feature type="transmembrane region" description="Helical" evidence="7">
    <location>
        <begin position="88"/>
        <end position="106"/>
    </location>
</feature>
<evidence type="ECO:0000256" key="3">
    <source>
        <dbReference type="ARBA" id="ARBA00022692"/>
    </source>
</evidence>
<keyword evidence="5 7" id="KW-0472">Membrane</keyword>
<dbReference type="InterPro" id="IPR000791">
    <property type="entry name" value="Gpr1/Fun34/SatP-like"/>
</dbReference>
<comment type="caution">
    <text evidence="8">The sequence shown here is derived from an EMBL/GenBank/DDBJ whole genome shotgun (WGS) entry which is preliminary data.</text>
</comment>
<comment type="subcellular location">
    <subcellularLocation>
        <location evidence="1">Membrane</location>
        <topology evidence="1">Multi-pass membrane protein</topology>
    </subcellularLocation>
</comment>
<dbReference type="InterPro" id="IPR047622">
    <property type="entry name" value="GPR1_FUN34_YAAH"/>
</dbReference>
<dbReference type="PANTHER" id="PTHR31123:SF1">
    <property type="entry name" value="ACCUMULATION OF DYADS PROTEIN 2-RELATED"/>
    <property type="match status" value="1"/>
</dbReference>
<feature type="transmembrane region" description="Helical" evidence="7">
    <location>
        <begin position="246"/>
        <end position="270"/>
    </location>
</feature>
<dbReference type="NCBIfam" id="NF038013">
    <property type="entry name" value="AceTr_1"/>
    <property type="match status" value="1"/>
</dbReference>
<dbReference type="GO" id="GO:0015123">
    <property type="term" value="F:acetate transmembrane transporter activity"/>
    <property type="evidence" value="ECO:0007669"/>
    <property type="project" value="TreeGrafter"/>
</dbReference>
<reference evidence="8 9" key="1">
    <citation type="submission" date="2016-12" db="EMBL/GenBank/DDBJ databases">
        <title>The genomes of Aspergillus section Nigri reveals drivers in fungal speciation.</title>
        <authorList>
            <consortium name="DOE Joint Genome Institute"/>
            <person name="Vesth T.C."/>
            <person name="Nybo J."/>
            <person name="Theobald S."/>
            <person name="Brandl J."/>
            <person name="Frisvad J.C."/>
            <person name="Nielsen K.F."/>
            <person name="Lyhne E.K."/>
            <person name="Kogle M.E."/>
            <person name="Kuo A."/>
            <person name="Riley R."/>
            <person name="Clum A."/>
            <person name="Nolan M."/>
            <person name="Lipzen A."/>
            <person name="Salamov A."/>
            <person name="Henrissat B."/>
            <person name="Wiebenga A."/>
            <person name="De Vries R.P."/>
            <person name="Grigoriev I.V."/>
            <person name="Mortensen U.H."/>
            <person name="Andersen M.R."/>
            <person name="Baker S.E."/>
        </authorList>
    </citation>
    <scope>NUCLEOTIDE SEQUENCE [LARGE SCALE GENOMIC DNA]</scope>
    <source>
        <strain evidence="8 9">CBS 117.55</strain>
    </source>
</reference>
<evidence type="ECO:0000256" key="2">
    <source>
        <dbReference type="ARBA" id="ARBA00005587"/>
    </source>
</evidence>
<feature type="transmembrane region" description="Helical" evidence="7">
    <location>
        <begin position="185"/>
        <end position="206"/>
    </location>
</feature>
<dbReference type="Proteomes" id="UP000247233">
    <property type="component" value="Unassembled WGS sequence"/>
</dbReference>
<feature type="compositionally biased region" description="Polar residues" evidence="6">
    <location>
        <begin position="1"/>
        <end position="13"/>
    </location>
</feature>
<dbReference type="GeneID" id="37067502"/>
<comment type="similarity">
    <text evidence="2">Belongs to the acetate uptake transporter (AceTr) (TC 2.A.96) family.</text>
</comment>
<feature type="transmembrane region" description="Helical" evidence="7">
    <location>
        <begin position="157"/>
        <end position="176"/>
    </location>
</feature>
<keyword evidence="3 7" id="KW-0812">Transmembrane</keyword>